<evidence type="ECO:0000313" key="3">
    <source>
        <dbReference type="Proteomes" id="UP001221189"/>
    </source>
</evidence>
<keyword evidence="3" id="KW-1185">Reference proteome</keyword>
<dbReference type="InterPro" id="IPR036390">
    <property type="entry name" value="WH_DNA-bd_sf"/>
</dbReference>
<comment type="caution">
    <text evidence="2">The sequence shown here is derived from an EMBL/GenBank/DDBJ whole genome shotgun (WGS) entry which is preliminary data.</text>
</comment>
<evidence type="ECO:0000313" key="2">
    <source>
        <dbReference type="EMBL" id="MDC8774218.1"/>
    </source>
</evidence>
<proteinExistence type="predicted"/>
<sequence>MDEQQTFADAALAEIAQCMAEPARARILCCLMDGHARTATELAAVGEVAASTASAHLARLSSAGLIECQSQGRHRYYKLAGGEVGAALEAMLVLAGRSVSRAMKPFEPSTPPGMREARRCYDHLAGDWAVRLHDHALRSSWLEIDAALPRAYTLSATGIAGFAALGLDVEAARSSRRRLACACMDWSVRSPHLGGALGAAWLQWLVNETWVEDELDSRALRITPRGRRGLQGLLGLRFA</sequence>
<evidence type="ECO:0000259" key="1">
    <source>
        <dbReference type="PROSITE" id="PS50987"/>
    </source>
</evidence>
<dbReference type="SMART" id="SM00418">
    <property type="entry name" value="HTH_ARSR"/>
    <property type="match status" value="1"/>
</dbReference>
<gene>
    <name evidence="2" type="ORF">PRZ03_21865</name>
</gene>
<dbReference type="InterPro" id="IPR011991">
    <property type="entry name" value="ArsR-like_HTH"/>
</dbReference>
<name>A0ABT5KJV6_9BURK</name>
<dbReference type="InterPro" id="IPR036388">
    <property type="entry name" value="WH-like_DNA-bd_sf"/>
</dbReference>
<dbReference type="InterPro" id="IPR052543">
    <property type="entry name" value="HTH_Metal-responsive_Reg"/>
</dbReference>
<dbReference type="PRINTS" id="PR00778">
    <property type="entry name" value="HTHARSR"/>
</dbReference>
<feature type="domain" description="HTH arsR-type" evidence="1">
    <location>
        <begin position="4"/>
        <end position="99"/>
    </location>
</feature>
<accession>A0ABT5KJV6</accession>
<dbReference type="PANTHER" id="PTHR39168">
    <property type="entry name" value="TRANSCRIPTIONAL REGULATOR-RELATED"/>
    <property type="match status" value="1"/>
</dbReference>
<dbReference type="CDD" id="cd00090">
    <property type="entry name" value="HTH_ARSR"/>
    <property type="match status" value="1"/>
</dbReference>
<dbReference type="SUPFAM" id="SSF46785">
    <property type="entry name" value="Winged helix' DNA-binding domain"/>
    <property type="match status" value="1"/>
</dbReference>
<dbReference type="EMBL" id="JAQQXT010000018">
    <property type="protein sequence ID" value="MDC8774218.1"/>
    <property type="molecule type" value="Genomic_DNA"/>
</dbReference>
<dbReference type="PROSITE" id="PS50987">
    <property type="entry name" value="HTH_ARSR_2"/>
    <property type="match status" value="1"/>
</dbReference>
<dbReference type="NCBIfam" id="NF033788">
    <property type="entry name" value="HTH_metalloreg"/>
    <property type="match status" value="1"/>
</dbReference>
<dbReference type="PANTHER" id="PTHR39168:SF1">
    <property type="entry name" value="TRANSCRIPTIONAL REGULATORY PROTEIN"/>
    <property type="match status" value="1"/>
</dbReference>
<protein>
    <submittedName>
        <fullName evidence="2">Helix-turn-helix transcriptional regulator</fullName>
    </submittedName>
</protein>
<reference evidence="2 3" key="1">
    <citation type="submission" date="2022-10" db="EMBL/GenBank/DDBJ databases">
        <title>Paucibacter sp. hw1 Genome sequencing.</title>
        <authorList>
            <person name="Park S."/>
        </authorList>
    </citation>
    <scope>NUCLEOTIDE SEQUENCE [LARGE SCALE GENOMIC DNA]</scope>
    <source>
        <strain evidence="3">hw1</strain>
    </source>
</reference>
<dbReference type="InterPro" id="IPR001845">
    <property type="entry name" value="HTH_ArsR_DNA-bd_dom"/>
</dbReference>
<organism evidence="2 3">
    <name type="scientific">Roseateles albus</name>
    <dbReference type="NCBI Taxonomy" id="2987525"/>
    <lineage>
        <taxon>Bacteria</taxon>
        <taxon>Pseudomonadati</taxon>
        <taxon>Pseudomonadota</taxon>
        <taxon>Betaproteobacteria</taxon>
        <taxon>Burkholderiales</taxon>
        <taxon>Sphaerotilaceae</taxon>
        <taxon>Roseateles</taxon>
    </lineage>
</organism>
<dbReference type="Pfam" id="PF12840">
    <property type="entry name" value="HTH_20"/>
    <property type="match status" value="1"/>
</dbReference>
<dbReference type="Proteomes" id="UP001221189">
    <property type="component" value="Unassembled WGS sequence"/>
</dbReference>
<dbReference type="Gene3D" id="1.10.10.10">
    <property type="entry name" value="Winged helix-like DNA-binding domain superfamily/Winged helix DNA-binding domain"/>
    <property type="match status" value="1"/>
</dbReference>
<dbReference type="RefSeq" id="WP_273602249.1">
    <property type="nucleotide sequence ID" value="NZ_JAQQXT010000018.1"/>
</dbReference>